<evidence type="ECO:0000313" key="1">
    <source>
        <dbReference type="Proteomes" id="UP001732720"/>
    </source>
</evidence>
<proteinExistence type="predicted"/>
<reference evidence="2" key="1">
    <citation type="submission" date="2025-08" db="UniProtKB">
        <authorList>
            <consortium name="RefSeq"/>
        </authorList>
    </citation>
    <scope>IDENTIFICATION</scope>
</reference>
<organism evidence="1 2">
    <name type="scientific">Castor canadensis</name>
    <name type="common">American beaver</name>
    <dbReference type="NCBI Taxonomy" id="51338"/>
    <lineage>
        <taxon>Eukaryota</taxon>
        <taxon>Metazoa</taxon>
        <taxon>Chordata</taxon>
        <taxon>Craniata</taxon>
        <taxon>Vertebrata</taxon>
        <taxon>Euteleostomi</taxon>
        <taxon>Mammalia</taxon>
        <taxon>Eutheria</taxon>
        <taxon>Euarchontoglires</taxon>
        <taxon>Glires</taxon>
        <taxon>Rodentia</taxon>
        <taxon>Castorimorpha</taxon>
        <taxon>Castoridae</taxon>
        <taxon>Castor</taxon>
    </lineage>
</organism>
<accession>A0AC58MZD6</accession>
<dbReference type="Proteomes" id="UP001732720">
    <property type="component" value="Chromosome 7"/>
</dbReference>
<evidence type="ECO:0000313" key="2">
    <source>
        <dbReference type="RefSeq" id="XP_073934780.1"/>
    </source>
</evidence>
<protein>
    <submittedName>
        <fullName evidence="2">Sorbin and SH3 domain-containing protein 1 isoform X37</fullName>
    </submittedName>
</protein>
<gene>
    <name evidence="2" type="primary">Sorbs1</name>
</gene>
<name>A0AC58MZD6_CASCN</name>
<dbReference type="RefSeq" id="XP_073934780.1">
    <property type="nucleotide sequence ID" value="XM_074078679.1"/>
</dbReference>
<keyword evidence="1" id="KW-1185">Reference proteome</keyword>
<sequence length="810" mass="90253">MSSECDVGTSKAVVNGLAPGSNGQDKATADPLRARSISAVKIIPVKTVKSTSGLVLPSDMDPTKICTGKGAVTLRASSSYREIPSSSPVSPQETPQHESMPDLEPENSSADEWKLSSNADANGNAQPSSLAAKGYRSVHPSLPTDKPKGSSALLSEVSSSPIGTDSQAFPSASKPSSAYPSTTIVNPTIVLLQHNREQQKRLSGLPDSVSERRVGEQDSAPTQEKPTSSGTAAEKRAKDDSRRVVKSAQDLSDVSVGEVGIPLRNTERSKDWYKTMFKQIHKLNRDDDSDLYSPRYSFSEDTKSPLSVPRSKSEMSYIDGEKVVKRSATLPLPARSSSLKSSPERNNWEPPDKKVDTRKYRAEPKSIYEYQPGKSSVLTNEKMSRDISPEEIDLKNEPWYKFFSELEFGKPSSAVSPTPDISSEPPGYIYSSNFHAVKKESDGAPGDLTSLENERQIYKSVLEGGDIPLQGLSGLKRPSSSASTKDSESPRHFIPADYLESTEEFIRRRHDDKEKLLADQRRLKREQEEADIAARRHTGVIPTHHQFITNERFGDLLNIDDTAKRKSGSEMRPARAKFDFKAQTLKELPLQKGDIVYIYKQIDQNWYEGEHHGRVGIFPRTYIELLPPAEKAQPKKLAPVQVLEYGEAIAKFNFNGDTQVEMSFRKGERITLLRQVDENWYEGRIPGTSRQGIFPITYVDVLKRPLVKNPVDYIDLPYSSSPSRSATASPQQPQAQQRRVAPDRSQTSQDLFSYQALYSYIPQNDDELELRDGDIVDVMEKCDDGWFVGTSRRTRQFGTFPGNYVKPLYL</sequence>